<comment type="caution">
    <text evidence="1">The sequence shown here is derived from an EMBL/GenBank/DDBJ whole genome shotgun (WGS) entry which is preliminary data.</text>
</comment>
<evidence type="ECO:0008006" key="3">
    <source>
        <dbReference type="Google" id="ProtNLM"/>
    </source>
</evidence>
<dbReference type="Proteomes" id="UP000286003">
    <property type="component" value="Unassembled WGS sequence"/>
</dbReference>
<gene>
    <name evidence="1" type="ORF">DWZ32_17820</name>
</gene>
<evidence type="ECO:0000313" key="1">
    <source>
        <dbReference type="EMBL" id="RHN04260.1"/>
    </source>
</evidence>
<dbReference type="InterPro" id="IPR029069">
    <property type="entry name" value="HotDog_dom_sf"/>
</dbReference>
<proteinExistence type="predicted"/>
<dbReference type="RefSeq" id="WP_117707592.1">
    <property type="nucleotide sequence ID" value="NZ_JADNLS010000019.1"/>
</dbReference>
<accession>A0AB37M8T4</accession>
<sequence>MLRIGEIYETDLLVDYDEQVAFCDIIGDLNRLHRKHEDARVLINGMYSVCLIGGILSKLYPESINIQRSAKFIRPIYLDESYKVIVKLCDTVKDTGIGIVRVQVKDVKNRICLTVDTQIKNSRYFS</sequence>
<dbReference type="Gene3D" id="3.10.129.10">
    <property type="entry name" value="Hotdog Thioesterase"/>
    <property type="match status" value="1"/>
</dbReference>
<reference evidence="1 2" key="1">
    <citation type="submission" date="2018-08" db="EMBL/GenBank/DDBJ databases">
        <title>A genome reference for cultivated species of the human gut microbiota.</title>
        <authorList>
            <person name="Zou Y."/>
            <person name="Xue W."/>
            <person name="Luo G."/>
        </authorList>
    </citation>
    <scope>NUCLEOTIDE SEQUENCE [LARGE SCALE GENOMIC DNA]</scope>
    <source>
        <strain evidence="1 2">AF31-23</strain>
    </source>
</reference>
<dbReference type="AlphaFoldDB" id="A0AB37M8T4"/>
<dbReference type="SUPFAM" id="SSF54637">
    <property type="entry name" value="Thioesterase/thiol ester dehydrase-isomerase"/>
    <property type="match status" value="1"/>
</dbReference>
<protein>
    <recommendedName>
        <fullName evidence="3">MaoC-like domain-containing protein</fullName>
    </recommendedName>
</protein>
<dbReference type="CDD" id="cd03441">
    <property type="entry name" value="R_hydratase_like"/>
    <property type="match status" value="1"/>
</dbReference>
<evidence type="ECO:0000313" key="2">
    <source>
        <dbReference type="Proteomes" id="UP000286003"/>
    </source>
</evidence>
<organism evidence="1 2">
    <name type="scientific">Bacteroides intestinalis</name>
    <dbReference type="NCBI Taxonomy" id="329854"/>
    <lineage>
        <taxon>Bacteria</taxon>
        <taxon>Pseudomonadati</taxon>
        <taxon>Bacteroidota</taxon>
        <taxon>Bacteroidia</taxon>
        <taxon>Bacteroidales</taxon>
        <taxon>Bacteroidaceae</taxon>
        <taxon>Bacteroides</taxon>
    </lineage>
</organism>
<name>A0AB37M8T4_9BACE</name>
<dbReference type="EMBL" id="QRQM01000023">
    <property type="protein sequence ID" value="RHN04260.1"/>
    <property type="molecule type" value="Genomic_DNA"/>
</dbReference>